<reference evidence="1 2" key="1">
    <citation type="submission" date="2015-05" db="EMBL/GenBank/DDBJ databases">
        <title>Genome sequencing and analysis of members of genus Stenotrophomonas.</title>
        <authorList>
            <person name="Patil P.P."/>
            <person name="Midha S."/>
            <person name="Patil P.B."/>
        </authorList>
    </citation>
    <scope>NUCLEOTIDE SEQUENCE [LARGE SCALE GENOMIC DNA]</scope>
    <source>
        <strain evidence="1 2">DSM 21508</strain>
    </source>
</reference>
<accession>A0A0R0CVR0</accession>
<evidence type="ECO:0000313" key="2">
    <source>
        <dbReference type="Proteomes" id="UP000051386"/>
    </source>
</evidence>
<sequence length="183" mass="21428">MRKRVYHFSLHTVFDAPMVDVQFLNEEQTVRSIQRITCFSKYMVRKVDTSASVHFLNISSVDSWITDLADLHHYNRSFFTGEIAKSYSAITTSEEVRKYFESNLSVLLKYYIQDSMMRNRIREPLESISLEMNDKVLEIHVDIKGDVEILNSDGKLREKINALLFRRARYAGPFSITETDIPF</sequence>
<gene>
    <name evidence="1" type="ORF">ABB28_08975</name>
</gene>
<protein>
    <submittedName>
        <fullName evidence="1">Uncharacterized protein</fullName>
    </submittedName>
</protein>
<comment type="caution">
    <text evidence="1">The sequence shown here is derived from an EMBL/GenBank/DDBJ whole genome shotgun (WGS) entry which is preliminary data.</text>
</comment>
<proteinExistence type="predicted"/>
<name>A0A0R0CVR0_9GAMM</name>
<dbReference type="PATRIC" id="fig|517011.3.peg.1461"/>
<keyword evidence="2" id="KW-1185">Reference proteome</keyword>
<dbReference type="AlphaFoldDB" id="A0A0R0CVR0"/>
<dbReference type="EMBL" id="LDJK01000036">
    <property type="protein sequence ID" value="KRG73839.1"/>
    <property type="molecule type" value="Genomic_DNA"/>
</dbReference>
<evidence type="ECO:0000313" key="1">
    <source>
        <dbReference type="EMBL" id="KRG73839.1"/>
    </source>
</evidence>
<organism evidence="1 2">
    <name type="scientific">Stenotrophomonas chelatiphaga</name>
    <dbReference type="NCBI Taxonomy" id="517011"/>
    <lineage>
        <taxon>Bacteria</taxon>
        <taxon>Pseudomonadati</taxon>
        <taxon>Pseudomonadota</taxon>
        <taxon>Gammaproteobacteria</taxon>
        <taxon>Lysobacterales</taxon>
        <taxon>Lysobacteraceae</taxon>
        <taxon>Stenotrophomonas</taxon>
    </lineage>
</organism>
<dbReference type="Proteomes" id="UP000051386">
    <property type="component" value="Unassembled WGS sequence"/>
</dbReference>